<dbReference type="InterPro" id="IPR057739">
    <property type="entry name" value="Glyco_hydro_29_N"/>
</dbReference>
<organism evidence="8 9">
    <name type="scientific">Paenibacillus rhizosphaerae</name>
    <dbReference type="NCBI Taxonomy" id="297318"/>
    <lineage>
        <taxon>Bacteria</taxon>
        <taxon>Bacillati</taxon>
        <taxon>Bacillota</taxon>
        <taxon>Bacilli</taxon>
        <taxon>Bacillales</taxon>
        <taxon>Paenibacillaceae</taxon>
        <taxon>Paenibacillus</taxon>
    </lineage>
</organism>
<dbReference type="STRING" id="297318.BK138_09275"/>
<evidence type="ECO:0000256" key="1">
    <source>
        <dbReference type="ARBA" id="ARBA00004071"/>
    </source>
</evidence>
<evidence type="ECO:0000256" key="6">
    <source>
        <dbReference type="ARBA" id="ARBA00023295"/>
    </source>
</evidence>
<evidence type="ECO:0000256" key="5">
    <source>
        <dbReference type="ARBA" id="ARBA00022801"/>
    </source>
</evidence>
<comment type="function">
    <text evidence="1">Alpha-L-fucosidase is responsible for hydrolyzing the alpha-1,6-linked fucose joined to the reducing-end N-acetylglucosamine of the carbohydrate moieties of glycoproteins.</text>
</comment>
<dbReference type="PIRSF" id="PIRSF001092">
    <property type="entry name" value="Alpha-L-fucosidase"/>
    <property type="match status" value="1"/>
</dbReference>
<gene>
    <name evidence="8" type="ORF">BK138_09275</name>
</gene>
<keyword evidence="9" id="KW-1185">Reference proteome</keyword>
<comment type="similarity">
    <text evidence="2">Belongs to the glycosyl hydrolase 29 family.</text>
</comment>
<dbReference type="GO" id="GO:0004560">
    <property type="term" value="F:alpha-L-fucosidase activity"/>
    <property type="evidence" value="ECO:0007669"/>
    <property type="project" value="InterPro"/>
</dbReference>
<evidence type="ECO:0000259" key="7">
    <source>
        <dbReference type="Pfam" id="PF01120"/>
    </source>
</evidence>
<proteinExistence type="inferred from homology"/>
<evidence type="ECO:0000256" key="4">
    <source>
        <dbReference type="ARBA" id="ARBA00022729"/>
    </source>
</evidence>
<dbReference type="Pfam" id="PF01120">
    <property type="entry name" value="Alpha_L_fucos"/>
    <property type="match status" value="1"/>
</dbReference>
<dbReference type="InterPro" id="IPR016286">
    <property type="entry name" value="FUC_metazoa-typ"/>
</dbReference>
<dbReference type="AlphaFoldDB" id="A0A1R1F3S9"/>
<keyword evidence="4" id="KW-0732">Signal</keyword>
<protein>
    <recommendedName>
        <fullName evidence="3">alpha-L-fucosidase</fullName>
        <ecNumber evidence="3">3.2.1.51</ecNumber>
    </recommendedName>
</protein>
<evidence type="ECO:0000313" key="9">
    <source>
        <dbReference type="Proteomes" id="UP000187172"/>
    </source>
</evidence>
<keyword evidence="6" id="KW-0326">Glycosidase</keyword>
<dbReference type="Proteomes" id="UP000187172">
    <property type="component" value="Unassembled WGS sequence"/>
</dbReference>
<dbReference type="SUPFAM" id="SSF51445">
    <property type="entry name" value="(Trans)glycosidases"/>
    <property type="match status" value="1"/>
</dbReference>
<dbReference type="InterPro" id="IPR013780">
    <property type="entry name" value="Glyco_hydro_b"/>
</dbReference>
<keyword evidence="5" id="KW-0378">Hydrolase</keyword>
<dbReference type="GO" id="GO:0005764">
    <property type="term" value="C:lysosome"/>
    <property type="evidence" value="ECO:0007669"/>
    <property type="project" value="TreeGrafter"/>
</dbReference>
<dbReference type="PANTHER" id="PTHR10030:SF37">
    <property type="entry name" value="ALPHA-L-FUCOSIDASE-RELATED"/>
    <property type="match status" value="1"/>
</dbReference>
<dbReference type="PRINTS" id="PR00741">
    <property type="entry name" value="GLHYDRLASE29"/>
</dbReference>
<dbReference type="InterPro" id="IPR000933">
    <property type="entry name" value="Glyco_hydro_29"/>
</dbReference>
<dbReference type="SMART" id="SM00812">
    <property type="entry name" value="Alpha_L_fucos"/>
    <property type="match status" value="1"/>
</dbReference>
<evidence type="ECO:0000313" key="8">
    <source>
        <dbReference type="EMBL" id="OMF58680.1"/>
    </source>
</evidence>
<dbReference type="InterPro" id="IPR017853">
    <property type="entry name" value="GH"/>
</dbReference>
<dbReference type="GO" id="GO:0006004">
    <property type="term" value="P:fucose metabolic process"/>
    <property type="evidence" value="ECO:0007669"/>
    <property type="project" value="InterPro"/>
</dbReference>
<dbReference type="EC" id="3.2.1.51" evidence="3"/>
<dbReference type="GO" id="GO:0016139">
    <property type="term" value="P:glycoside catabolic process"/>
    <property type="evidence" value="ECO:0007669"/>
    <property type="project" value="TreeGrafter"/>
</dbReference>
<dbReference type="Gene3D" id="2.60.40.1180">
    <property type="entry name" value="Golgi alpha-mannosidase II"/>
    <property type="match status" value="1"/>
</dbReference>
<evidence type="ECO:0000256" key="2">
    <source>
        <dbReference type="ARBA" id="ARBA00007951"/>
    </source>
</evidence>
<comment type="caution">
    <text evidence="8">The sequence shown here is derived from an EMBL/GenBank/DDBJ whole genome shotgun (WGS) entry which is preliminary data.</text>
</comment>
<dbReference type="PANTHER" id="PTHR10030">
    <property type="entry name" value="ALPHA-L-FUCOSIDASE"/>
    <property type="match status" value="1"/>
</dbReference>
<feature type="domain" description="Glycoside hydrolase family 29 N-terminal" evidence="7">
    <location>
        <begin position="3"/>
        <end position="391"/>
    </location>
</feature>
<reference evidence="8 9" key="1">
    <citation type="submission" date="2016-11" db="EMBL/GenBank/DDBJ databases">
        <title>Paenibacillus species isolates.</title>
        <authorList>
            <person name="Beno S.M."/>
        </authorList>
    </citation>
    <scope>NUCLEOTIDE SEQUENCE [LARGE SCALE GENOMIC DNA]</scope>
    <source>
        <strain evidence="8 9">FSL R5-0378</strain>
    </source>
</reference>
<evidence type="ECO:0000256" key="3">
    <source>
        <dbReference type="ARBA" id="ARBA00012662"/>
    </source>
</evidence>
<dbReference type="Gene3D" id="3.20.20.80">
    <property type="entry name" value="Glycosidases"/>
    <property type="match status" value="1"/>
</dbReference>
<dbReference type="EMBL" id="MRTP01000001">
    <property type="protein sequence ID" value="OMF58680.1"/>
    <property type="molecule type" value="Genomic_DNA"/>
</dbReference>
<sequence length="506" mass="57850">MNHKNYEPTRESLNGHPLPQWFDEAKFGIFIHWGPYSVPGFAPVGNFADTLKTDYERAMLVYPYAEGYWNAIKDQTTPSARYHQAVYGSMPYQGFKPLFMDGVKQWDPIAWAKIFRNAGAKYVVIVSKHHDGFCLWPTKVTNPHEPHWFSERDIIGELADAVRSEGLRFGIYYSGGIDWTFRRRISRTFMDYSFSTPGGGYAVYADAQIRELISRYRPDILWNDICWPGNEDSLFRLFAYYYNAVPEGVVNDRWKHSTSANKLLSLKPVRAVMDMMIKRMIMNNPDIHSALAQPAISHSDFSTPEYTKYKEIQPGKWEMTRGIGHSFGYNRNEQDADYSSFETLLYDFIDALSKNGNLLLNVGPRGEDAQIPPEQLSRLSKFGDWLQRNGEAVYGTRPWIRAEAETETGETIRFTRKDNRLYLIILGRPNGITVKVKEFFCEGTANLLTDGSPVQLKREGEDMSLIFKHRLEHIFVPVIIIEDEHDGGMKRSPAVAEGADLAGSVG</sequence>
<accession>A0A1R1F3S9</accession>
<dbReference type="RefSeq" id="WP_076168636.1">
    <property type="nucleotide sequence ID" value="NZ_MRTP01000001.1"/>
</dbReference>
<name>A0A1R1F3S9_9BACL</name>
<dbReference type="SUPFAM" id="SSF51011">
    <property type="entry name" value="Glycosyl hydrolase domain"/>
    <property type="match status" value="1"/>
</dbReference>